<evidence type="ECO:0000313" key="3">
    <source>
        <dbReference type="Proteomes" id="UP000001073"/>
    </source>
</evidence>
<reference evidence="2 3" key="1">
    <citation type="submission" date="2012-10" db="EMBL/GenBank/DDBJ databases">
        <authorList>
            <consortium name="Gibbon Genome Sequencing Consortium"/>
        </authorList>
    </citation>
    <scope>NUCLEOTIDE SEQUENCE [LARGE SCALE GENOMIC DNA]</scope>
</reference>
<dbReference type="EMBL" id="ADFV01123959">
    <property type="status" value="NOT_ANNOTATED_CDS"/>
    <property type="molecule type" value="Genomic_DNA"/>
</dbReference>
<dbReference type="EMBL" id="ADFV01123963">
    <property type="status" value="NOT_ANNOTATED_CDS"/>
    <property type="molecule type" value="Genomic_DNA"/>
</dbReference>
<protein>
    <submittedName>
        <fullName evidence="2">Tyrosine 3-monooxygenase/tryptophan 5-monooxygenase activation protein epsilon</fullName>
    </submittedName>
</protein>
<name>A0A2I3FTL3_NOMLE</name>
<dbReference type="Proteomes" id="UP000001073">
    <property type="component" value="Chromosome 19"/>
</dbReference>
<proteinExistence type="predicted"/>
<feature type="region of interest" description="Disordered" evidence="1">
    <location>
        <begin position="13"/>
        <end position="38"/>
    </location>
</feature>
<dbReference type="EMBL" id="ADFV01123958">
    <property type="status" value="NOT_ANNOTATED_CDS"/>
    <property type="molecule type" value="Genomic_DNA"/>
</dbReference>
<keyword evidence="3" id="KW-1185">Reference proteome</keyword>
<dbReference type="EMBL" id="ADFV01123961">
    <property type="status" value="NOT_ANNOTATED_CDS"/>
    <property type="molecule type" value="Genomic_DNA"/>
</dbReference>
<organism evidence="2 3">
    <name type="scientific">Nomascus leucogenys</name>
    <name type="common">Northern white-cheeked gibbon</name>
    <name type="synonym">Hylobates leucogenys</name>
    <dbReference type="NCBI Taxonomy" id="61853"/>
    <lineage>
        <taxon>Eukaryota</taxon>
        <taxon>Metazoa</taxon>
        <taxon>Chordata</taxon>
        <taxon>Craniata</taxon>
        <taxon>Vertebrata</taxon>
        <taxon>Euteleostomi</taxon>
        <taxon>Mammalia</taxon>
        <taxon>Eutheria</taxon>
        <taxon>Euarchontoglires</taxon>
        <taxon>Primates</taxon>
        <taxon>Haplorrhini</taxon>
        <taxon>Catarrhini</taxon>
        <taxon>Hylobatidae</taxon>
        <taxon>Nomascus</taxon>
    </lineage>
</organism>
<reference evidence="2" key="3">
    <citation type="submission" date="2025-09" db="UniProtKB">
        <authorList>
            <consortium name="Ensembl"/>
        </authorList>
    </citation>
    <scope>IDENTIFICATION</scope>
</reference>
<dbReference type="EMBL" id="ADFV01123960">
    <property type="status" value="NOT_ANNOTATED_CDS"/>
    <property type="molecule type" value="Genomic_DNA"/>
</dbReference>
<dbReference type="EMBL" id="ADFV01123964">
    <property type="status" value="NOT_ANNOTATED_CDS"/>
    <property type="molecule type" value="Genomic_DNA"/>
</dbReference>
<gene>
    <name evidence="2" type="primary">YWHAE</name>
</gene>
<accession>A0A2I3FTL3</accession>
<dbReference type="Ensembl" id="ENSNLET00000049236.1">
    <property type="protein sequence ID" value="ENSNLEP00000024968.1"/>
    <property type="gene ID" value="ENSNLEG00000031849.1"/>
</dbReference>
<reference evidence="2" key="2">
    <citation type="submission" date="2025-08" db="UniProtKB">
        <authorList>
            <consortium name="Ensembl"/>
        </authorList>
    </citation>
    <scope>IDENTIFICATION</scope>
</reference>
<feature type="compositionally biased region" description="Basic and acidic residues" evidence="1">
    <location>
        <begin position="15"/>
        <end position="30"/>
    </location>
</feature>
<dbReference type="EMBL" id="ADFV01123957">
    <property type="status" value="NOT_ANNOTATED_CDS"/>
    <property type="molecule type" value="Genomic_DNA"/>
</dbReference>
<dbReference type="InterPro" id="IPR036815">
    <property type="entry name" value="14-3-3_dom_sf"/>
</dbReference>
<dbReference type="EMBL" id="ADFV01123956">
    <property type="status" value="NOT_ANNOTATED_CDS"/>
    <property type="molecule type" value="Genomic_DNA"/>
</dbReference>
<dbReference type="EMBL" id="ADFV01123965">
    <property type="status" value="NOT_ANNOTATED_CDS"/>
    <property type="molecule type" value="Genomic_DNA"/>
</dbReference>
<evidence type="ECO:0000313" key="2">
    <source>
        <dbReference type="Ensembl" id="ENSNLEP00000024968.1"/>
    </source>
</evidence>
<evidence type="ECO:0000256" key="1">
    <source>
        <dbReference type="SAM" id="MobiDB-lite"/>
    </source>
</evidence>
<dbReference type="EMBL" id="ADFV01123962">
    <property type="status" value="NOT_ANNOTATED_CDS"/>
    <property type="molecule type" value="Genomic_DNA"/>
</dbReference>
<sequence>MDDREDLVYQAKLAEQAERYDGEEQNKEVLQDVEDENQ</sequence>
<dbReference type="AlphaFoldDB" id="A0A2I3FTL3"/>
<dbReference type="GeneTree" id="ENSGT01140000282547"/>
<dbReference type="SUPFAM" id="SSF48445">
    <property type="entry name" value="14-3-3 protein"/>
    <property type="match status" value="1"/>
</dbReference>